<dbReference type="GeneID" id="93373644"/>
<dbReference type="RefSeq" id="WP_052086030.1">
    <property type="nucleotide sequence ID" value="NZ_AP017900.1"/>
</dbReference>
<dbReference type="Pfam" id="PF03995">
    <property type="entry name" value="Inhibitor_I36"/>
    <property type="match status" value="2"/>
</dbReference>
<evidence type="ECO:0000313" key="4">
    <source>
        <dbReference type="Proteomes" id="UP000037179"/>
    </source>
</evidence>
<sequence length="214" mass="23173">MSIKKRLAGLAVGAAAVAASLAVAAPAHAASGFDRCPDGSICLFTQPNGGGQMVPFRIGAPDLRWVGIDKSTQSVWNRTGHYVTAFDDYRYRGNGTRFAPNEKRLTPAGFVSLANTSSLTVEVESAWYDRCPLGTLCLFDEPNGEGHMTVVRSSAPDLDQTRIDAHPVSLWNRTGGMIAFYDKTFYTGNSFQFVDNLKISASPVRQNSHSLKLP</sequence>
<dbReference type="OrthoDB" id="3544222at2"/>
<dbReference type="Gene3D" id="2.60.20.10">
    <property type="entry name" value="Crystallins"/>
    <property type="match status" value="1"/>
</dbReference>
<reference evidence="4" key="1">
    <citation type="submission" date="2015-07" db="EMBL/GenBank/DDBJ databases">
        <title>Nocardia seriolae U-1 whole genome shotgun sequence.</title>
        <authorList>
            <person name="Imajoh M."/>
            <person name="Fukumoto Y."/>
            <person name="Sukeda M."/>
            <person name="Yamane J."/>
            <person name="Yamasaki K."/>
            <person name="Shimizu M."/>
            <person name="Ohnishi K."/>
            <person name="Oshima S."/>
        </authorList>
    </citation>
    <scope>NUCLEOTIDE SEQUENCE [LARGE SCALE GENOMIC DNA]</scope>
    <source>
        <strain evidence="4">U-1</strain>
    </source>
</reference>
<dbReference type="SUPFAM" id="SSF49695">
    <property type="entry name" value="gamma-Crystallin-like"/>
    <property type="match status" value="2"/>
</dbReference>
<keyword evidence="1" id="KW-0732">Signal</keyword>
<dbReference type="EMBL" id="CP017839">
    <property type="protein sequence ID" value="APB00500.1"/>
    <property type="molecule type" value="Genomic_DNA"/>
</dbReference>
<evidence type="ECO:0000313" key="5">
    <source>
        <dbReference type="Proteomes" id="UP000180166"/>
    </source>
</evidence>
<reference evidence="3 4" key="2">
    <citation type="journal article" date="2016" name="Genome Announc.">
        <title>Draft Genome Sequence of Erythromycin- and Oxytetracycline-Sensitive Nocardia seriolae Strain U-1 (NBRC 110359).</title>
        <authorList>
            <person name="Imajoh M."/>
            <person name="Sukeda M."/>
            <person name="Shimizu M."/>
            <person name="Yamane J."/>
            <person name="Ohnishi K."/>
            <person name="Oshima S."/>
        </authorList>
    </citation>
    <scope>NUCLEOTIDE SEQUENCE [LARGE SCALE GENOMIC DNA]</scope>
    <source>
        <strain evidence="3 4">U-1</strain>
    </source>
</reference>
<evidence type="ECO:0000313" key="2">
    <source>
        <dbReference type="EMBL" id="APB00500.1"/>
    </source>
</evidence>
<feature type="chain" id="PRO_5014509399" description="Peptidase inhibitor family I36" evidence="1">
    <location>
        <begin position="30"/>
        <end position="214"/>
    </location>
</feature>
<keyword evidence="4" id="KW-1185">Reference proteome</keyword>
<dbReference type="KEGG" id="nsr:NS506_06464"/>
<dbReference type="Proteomes" id="UP000180166">
    <property type="component" value="Chromosome"/>
</dbReference>
<name>A0A0B8N8K3_9NOCA</name>
<accession>A0A0B8N8K3</accession>
<dbReference type="InterPro" id="IPR011024">
    <property type="entry name" value="G_crystallin-like"/>
</dbReference>
<protein>
    <recommendedName>
        <fullName evidence="6">Peptidase inhibitor family I36</fullName>
    </recommendedName>
</protein>
<organism evidence="3 4">
    <name type="scientific">Nocardia seriolae</name>
    <dbReference type="NCBI Taxonomy" id="37332"/>
    <lineage>
        <taxon>Bacteria</taxon>
        <taxon>Bacillati</taxon>
        <taxon>Actinomycetota</taxon>
        <taxon>Actinomycetes</taxon>
        <taxon>Mycobacteriales</taxon>
        <taxon>Nocardiaceae</taxon>
        <taxon>Nocardia</taxon>
    </lineage>
</organism>
<evidence type="ECO:0008006" key="6">
    <source>
        <dbReference type="Google" id="ProtNLM"/>
    </source>
</evidence>
<proteinExistence type="predicted"/>
<gene>
    <name evidence="2" type="ORF">NS506_06464</name>
    <name evidence="3" type="ORF">NSK11_contig00012-0082</name>
</gene>
<dbReference type="AlphaFoldDB" id="A0A0B8N8K3"/>
<reference evidence="2 5" key="3">
    <citation type="submission" date="2016-10" db="EMBL/GenBank/DDBJ databases">
        <title>Genome sequence of Nocardia seriolae strain EM150506, isolated from Anguila japonica.</title>
        <authorList>
            <person name="Han H.-J."/>
        </authorList>
    </citation>
    <scope>NUCLEOTIDE SEQUENCE [LARGE SCALE GENOMIC DNA]</scope>
    <source>
        <strain evidence="2 5">EM150506</strain>
    </source>
</reference>
<dbReference type="EMBL" id="BBYQ01000012">
    <property type="protein sequence ID" value="GAP27047.1"/>
    <property type="molecule type" value="Genomic_DNA"/>
</dbReference>
<feature type="signal peptide" evidence="1">
    <location>
        <begin position="1"/>
        <end position="29"/>
    </location>
</feature>
<dbReference type="Proteomes" id="UP000037179">
    <property type="component" value="Unassembled WGS sequence"/>
</dbReference>
<evidence type="ECO:0000256" key="1">
    <source>
        <dbReference type="SAM" id="SignalP"/>
    </source>
</evidence>
<evidence type="ECO:0000313" key="3">
    <source>
        <dbReference type="EMBL" id="GAP27047.1"/>
    </source>
</evidence>